<dbReference type="Proteomes" id="UP000002171">
    <property type="component" value="Unassembled WGS sequence"/>
</dbReference>
<feature type="signal peptide" evidence="10">
    <location>
        <begin position="1"/>
        <end position="28"/>
    </location>
</feature>
<dbReference type="Pfam" id="PF03548">
    <property type="entry name" value="LolA"/>
    <property type="match status" value="1"/>
</dbReference>
<evidence type="ECO:0000313" key="12">
    <source>
        <dbReference type="Proteomes" id="UP000002171"/>
    </source>
</evidence>
<evidence type="ECO:0000256" key="5">
    <source>
        <dbReference type="ARBA" id="ARBA00022448"/>
    </source>
</evidence>
<keyword evidence="9 10" id="KW-0143">Chaperone</keyword>
<feature type="chain" id="PRO_5031668202" description="Outer-membrane lipoprotein carrier protein" evidence="10">
    <location>
        <begin position="29"/>
        <end position="218"/>
    </location>
</feature>
<keyword evidence="8 10" id="KW-0653">Protein transport</keyword>
<dbReference type="AlphaFoldDB" id="A0A7U8C5Y4"/>
<comment type="similarity">
    <text evidence="2 10">Belongs to the LolA family.</text>
</comment>
<dbReference type="NCBIfam" id="TIGR00547">
    <property type="entry name" value="lolA"/>
    <property type="match status" value="1"/>
</dbReference>
<dbReference type="EMBL" id="AAOW01000004">
    <property type="protein sequence ID" value="EAR62178.1"/>
    <property type="molecule type" value="Genomic_DNA"/>
</dbReference>
<dbReference type="SUPFAM" id="SSF89392">
    <property type="entry name" value="Prokaryotic lipoproteins and lipoprotein localization factors"/>
    <property type="match status" value="1"/>
</dbReference>
<name>A0A7U8C5Y4_NEPCE</name>
<keyword evidence="5 10" id="KW-0813">Transport</keyword>
<dbReference type="CDD" id="cd16325">
    <property type="entry name" value="LolA"/>
    <property type="match status" value="1"/>
</dbReference>
<evidence type="ECO:0000256" key="7">
    <source>
        <dbReference type="ARBA" id="ARBA00022764"/>
    </source>
</evidence>
<dbReference type="PANTHER" id="PTHR35869:SF1">
    <property type="entry name" value="OUTER-MEMBRANE LIPOPROTEIN CARRIER PROTEIN"/>
    <property type="match status" value="1"/>
</dbReference>
<evidence type="ECO:0000256" key="6">
    <source>
        <dbReference type="ARBA" id="ARBA00022729"/>
    </source>
</evidence>
<dbReference type="GO" id="GO:0044874">
    <property type="term" value="P:lipoprotein localization to outer membrane"/>
    <property type="evidence" value="ECO:0007669"/>
    <property type="project" value="UniProtKB-UniRule"/>
</dbReference>
<dbReference type="GO" id="GO:0042953">
    <property type="term" value="P:lipoprotein transport"/>
    <property type="evidence" value="ECO:0007669"/>
    <property type="project" value="InterPro"/>
</dbReference>
<comment type="subunit">
    <text evidence="3 10">Monomer.</text>
</comment>
<sequence precursor="true">MLFNHFKKAVVRSSIAAMVLASSSLVNAASDGAEKLKEMLNGYQSFSTNFVQVTLAENGREAQKTEGSLKLAKPNLFRWETQQPFPQEIVSDGQYIWIHDPDLEQVTRRSADSSQGSAPALILNGQIDTLRQTYNIRLVDDSGSEQLFDLQPVSDQHNFSRIRLAFANQIISEIMLEDALGQRTSVVFNDQELNPDFDKTAFLFRVPADADLIIDTEE</sequence>
<organism evidence="11 12">
    <name type="scientific">Neptuniibacter caesariensis</name>
    <dbReference type="NCBI Taxonomy" id="207954"/>
    <lineage>
        <taxon>Bacteria</taxon>
        <taxon>Pseudomonadati</taxon>
        <taxon>Pseudomonadota</taxon>
        <taxon>Gammaproteobacteria</taxon>
        <taxon>Oceanospirillales</taxon>
        <taxon>Oceanospirillaceae</taxon>
        <taxon>Neptuniibacter</taxon>
    </lineage>
</organism>
<dbReference type="GO" id="GO:0030288">
    <property type="term" value="C:outer membrane-bounded periplasmic space"/>
    <property type="evidence" value="ECO:0007669"/>
    <property type="project" value="TreeGrafter"/>
</dbReference>
<keyword evidence="6 10" id="KW-0732">Signal</keyword>
<dbReference type="HAMAP" id="MF_00240">
    <property type="entry name" value="LolA"/>
    <property type="match status" value="1"/>
</dbReference>
<proteinExistence type="inferred from homology"/>
<evidence type="ECO:0000256" key="8">
    <source>
        <dbReference type="ARBA" id="ARBA00022927"/>
    </source>
</evidence>
<evidence type="ECO:0000256" key="9">
    <source>
        <dbReference type="ARBA" id="ARBA00023186"/>
    </source>
</evidence>
<evidence type="ECO:0000256" key="3">
    <source>
        <dbReference type="ARBA" id="ARBA00011245"/>
    </source>
</evidence>
<reference evidence="11 12" key="1">
    <citation type="submission" date="2006-02" db="EMBL/GenBank/DDBJ databases">
        <authorList>
            <person name="Pinhassi J."/>
            <person name="Pedros-Alio C."/>
            <person name="Ferriera S."/>
            <person name="Johnson J."/>
            <person name="Kravitz S."/>
            <person name="Halpern A."/>
            <person name="Remington K."/>
            <person name="Beeson K."/>
            <person name="Tran B."/>
            <person name="Rogers Y.-H."/>
            <person name="Friedman R."/>
            <person name="Venter J.C."/>
        </authorList>
    </citation>
    <scope>NUCLEOTIDE SEQUENCE [LARGE SCALE GENOMIC DNA]</scope>
    <source>
        <strain evidence="11 12">MED92</strain>
    </source>
</reference>
<evidence type="ECO:0000256" key="4">
    <source>
        <dbReference type="ARBA" id="ARBA00014035"/>
    </source>
</evidence>
<dbReference type="RefSeq" id="WP_007019815.1">
    <property type="nucleotide sequence ID" value="NZ_CH724125.1"/>
</dbReference>
<dbReference type="InterPro" id="IPR004564">
    <property type="entry name" value="OM_lipoprot_carrier_LolA-like"/>
</dbReference>
<dbReference type="PANTHER" id="PTHR35869">
    <property type="entry name" value="OUTER-MEMBRANE LIPOPROTEIN CARRIER PROTEIN"/>
    <property type="match status" value="1"/>
</dbReference>
<evidence type="ECO:0000256" key="2">
    <source>
        <dbReference type="ARBA" id="ARBA00007615"/>
    </source>
</evidence>
<dbReference type="InterPro" id="IPR018323">
    <property type="entry name" value="OM_lipoprot_carrier_LolA_Pbac"/>
</dbReference>
<dbReference type="InterPro" id="IPR029046">
    <property type="entry name" value="LolA/LolB/LppX"/>
</dbReference>
<evidence type="ECO:0000256" key="10">
    <source>
        <dbReference type="HAMAP-Rule" id="MF_00240"/>
    </source>
</evidence>
<comment type="function">
    <text evidence="10">Participates in the translocation of lipoproteins from the inner membrane to the outer membrane. Only forms a complex with a lipoprotein if the residue after the N-terminal Cys is not an aspartate (The Asp acts as a targeting signal to indicate that the lipoprotein should stay in the inner membrane).</text>
</comment>
<dbReference type="Gene3D" id="2.50.20.10">
    <property type="entry name" value="Lipoprotein localisation LolA/LolB/LppX"/>
    <property type="match status" value="1"/>
</dbReference>
<dbReference type="OrthoDB" id="9787361at2"/>
<keyword evidence="12" id="KW-1185">Reference proteome</keyword>
<protein>
    <recommendedName>
        <fullName evidence="4 10">Outer-membrane lipoprotein carrier protein</fullName>
    </recommendedName>
</protein>
<evidence type="ECO:0000256" key="1">
    <source>
        <dbReference type="ARBA" id="ARBA00004418"/>
    </source>
</evidence>
<comment type="caution">
    <text evidence="11">The sequence shown here is derived from an EMBL/GenBank/DDBJ whole genome shotgun (WGS) entry which is preliminary data.</text>
</comment>
<keyword evidence="7 10" id="KW-0574">Periplasm</keyword>
<accession>A0A7U8C5Y4</accession>
<comment type="subcellular location">
    <subcellularLocation>
        <location evidence="1 10">Periplasm</location>
    </subcellularLocation>
</comment>
<gene>
    <name evidence="10" type="primary">lolA</name>
    <name evidence="11" type="ORF">MED92_10744</name>
</gene>
<evidence type="ECO:0000313" key="11">
    <source>
        <dbReference type="EMBL" id="EAR62178.1"/>
    </source>
</evidence>